<dbReference type="Proteomes" id="UP001165121">
    <property type="component" value="Unassembled WGS sequence"/>
</dbReference>
<gene>
    <name evidence="2" type="ORF">Pfra01_001967400</name>
</gene>
<reference evidence="2" key="1">
    <citation type="submission" date="2023-04" db="EMBL/GenBank/DDBJ databases">
        <title>Phytophthora fragariaefolia NBRC 109709.</title>
        <authorList>
            <person name="Ichikawa N."/>
            <person name="Sato H."/>
            <person name="Tonouchi N."/>
        </authorList>
    </citation>
    <scope>NUCLEOTIDE SEQUENCE</scope>
    <source>
        <strain evidence="2">NBRC 109709</strain>
    </source>
</reference>
<evidence type="ECO:0000313" key="2">
    <source>
        <dbReference type="EMBL" id="GMF49684.1"/>
    </source>
</evidence>
<dbReference type="AlphaFoldDB" id="A0A9W6Y188"/>
<comment type="caution">
    <text evidence="2">The sequence shown here is derived from an EMBL/GenBank/DDBJ whole genome shotgun (WGS) entry which is preliminary data.</text>
</comment>
<proteinExistence type="predicted"/>
<feature type="compositionally biased region" description="Polar residues" evidence="1">
    <location>
        <begin position="7"/>
        <end position="20"/>
    </location>
</feature>
<sequence length="175" mass="18885">MVMTRAGTPTNPSASVMNSPRATHQQKRQRRTRTRLRLSNDTGGTDEVEVSSSVAVRTAAADDPDDAPDVNDSSDSFDDESNWVHEHGDGRDARGGQREERDDAGRDGNAGGRYDRDDDDNQSRRALHDEKDSPPAAGSKHSGWDRHAGTAARGGSDAQQQGEEAWHRGLHGSAG</sequence>
<accession>A0A9W6Y188</accession>
<feature type="region of interest" description="Disordered" evidence="1">
    <location>
        <begin position="1"/>
        <end position="175"/>
    </location>
</feature>
<feature type="compositionally biased region" description="Basic residues" evidence="1">
    <location>
        <begin position="24"/>
        <end position="36"/>
    </location>
</feature>
<feature type="compositionally biased region" description="Low complexity" evidence="1">
    <location>
        <begin position="50"/>
        <end position="61"/>
    </location>
</feature>
<keyword evidence="3" id="KW-1185">Reference proteome</keyword>
<dbReference type="EMBL" id="BSXT01002567">
    <property type="protein sequence ID" value="GMF49684.1"/>
    <property type="molecule type" value="Genomic_DNA"/>
</dbReference>
<evidence type="ECO:0000313" key="3">
    <source>
        <dbReference type="Proteomes" id="UP001165121"/>
    </source>
</evidence>
<protein>
    <submittedName>
        <fullName evidence="2">Unnamed protein product</fullName>
    </submittedName>
</protein>
<name>A0A9W6Y188_9STRA</name>
<feature type="compositionally biased region" description="Basic and acidic residues" evidence="1">
    <location>
        <begin position="113"/>
        <end position="133"/>
    </location>
</feature>
<feature type="compositionally biased region" description="Basic and acidic residues" evidence="1">
    <location>
        <begin position="82"/>
        <end position="106"/>
    </location>
</feature>
<organism evidence="2 3">
    <name type="scientific">Phytophthora fragariaefolia</name>
    <dbReference type="NCBI Taxonomy" id="1490495"/>
    <lineage>
        <taxon>Eukaryota</taxon>
        <taxon>Sar</taxon>
        <taxon>Stramenopiles</taxon>
        <taxon>Oomycota</taxon>
        <taxon>Peronosporomycetes</taxon>
        <taxon>Peronosporales</taxon>
        <taxon>Peronosporaceae</taxon>
        <taxon>Phytophthora</taxon>
    </lineage>
</organism>
<evidence type="ECO:0000256" key="1">
    <source>
        <dbReference type="SAM" id="MobiDB-lite"/>
    </source>
</evidence>